<dbReference type="EMBL" id="JAPDDR010000016">
    <property type="protein sequence ID" value="MCW1916610.1"/>
    <property type="molecule type" value="Genomic_DNA"/>
</dbReference>
<dbReference type="InterPro" id="IPR038666">
    <property type="entry name" value="SSP1_head-tail_sf"/>
</dbReference>
<sequence>MKHPIRFERRSTEVDALGQPVPEWVRVGACFSRRMSERAKAMEEIADRESEGRTMLFRVRTRPFVGWYREGDRLVEPPRNGLPEKIWSIDGWAEVEGSNGMYVDIKASTPAERGE</sequence>
<organism evidence="1 2">
    <name type="scientific">Luteolibacter rhizosphaerae</name>
    <dbReference type="NCBI Taxonomy" id="2989719"/>
    <lineage>
        <taxon>Bacteria</taxon>
        <taxon>Pseudomonadati</taxon>
        <taxon>Verrucomicrobiota</taxon>
        <taxon>Verrucomicrobiia</taxon>
        <taxon>Verrucomicrobiales</taxon>
        <taxon>Verrucomicrobiaceae</taxon>
        <taxon>Luteolibacter</taxon>
    </lineage>
</organism>
<comment type="caution">
    <text evidence="1">The sequence shown here is derived from an EMBL/GenBank/DDBJ whole genome shotgun (WGS) entry which is preliminary data.</text>
</comment>
<keyword evidence="2" id="KW-1185">Reference proteome</keyword>
<gene>
    <name evidence="1" type="ORF">OJ996_23690</name>
</gene>
<proteinExistence type="predicted"/>
<evidence type="ECO:0000313" key="1">
    <source>
        <dbReference type="EMBL" id="MCW1916610.1"/>
    </source>
</evidence>
<dbReference type="Gene3D" id="2.40.10.270">
    <property type="entry name" value="Bacteriophage SPP1 head-tail adaptor protein"/>
    <property type="match status" value="1"/>
</dbReference>
<evidence type="ECO:0000313" key="2">
    <source>
        <dbReference type="Proteomes" id="UP001165653"/>
    </source>
</evidence>
<accession>A0ABT3GBJ0</accession>
<dbReference type="Proteomes" id="UP001165653">
    <property type="component" value="Unassembled WGS sequence"/>
</dbReference>
<protein>
    <submittedName>
        <fullName evidence="1">Head-tail adaptor protein</fullName>
    </submittedName>
</protein>
<name>A0ABT3GBJ0_9BACT</name>
<reference evidence="1" key="1">
    <citation type="submission" date="2022-10" db="EMBL/GenBank/DDBJ databases">
        <title>Luteolibacter sp. GHJ8, whole genome shotgun sequencing project.</title>
        <authorList>
            <person name="Zhao G."/>
            <person name="Shen L."/>
        </authorList>
    </citation>
    <scope>NUCLEOTIDE SEQUENCE</scope>
    <source>
        <strain evidence="1">GHJ8</strain>
    </source>
</reference>